<dbReference type="EMBL" id="VRMA01000043">
    <property type="protein sequence ID" value="TXK57144.1"/>
    <property type="molecule type" value="Genomic_DNA"/>
</dbReference>
<gene>
    <name evidence="2" type="ORF">FVD16_05080</name>
</gene>
<comment type="caution">
    <text evidence="2">The sequence shown here is derived from an EMBL/GenBank/DDBJ whole genome shotgun (WGS) entry which is preliminary data.</text>
</comment>
<protein>
    <submittedName>
        <fullName evidence="2">Uncharacterized protein</fullName>
    </submittedName>
</protein>
<proteinExistence type="predicted"/>
<keyword evidence="1" id="KW-1133">Transmembrane helix</keyword>
<organism evidence="2 3">
    <name type="scientific">Campylobacter helveticus</name>
    <dbReference type="NCBI Taxonomy" id="28898"/>
    <lineage>
        <taxon>Bacteria</taxon>
        <taxon>Pseudomonadati</taxon>
        <taxon>Campylobacterota</taxon>
        <taxon>Epsilonproteobacteria</taxon>
        <taxon>Campylobacterales</taxon>
        <taxon>Campylobacteraceae</taxon>
        <taxon>Campylobacter</taxon>
    </lineage>
</organism>
<reference evidence="2 3" key="1">
    <citation type="submission" date="2019-08" db="EMBL/GenBank/DDBJ databases">
        <title>Rapid identification of Enteric Bacteria from Whole Genome Sequences (WGS) using Average Nucleotide Identity (ANI).</title>
        <authorList>
            <person name="Lane C."/>
        </authorList>
    </citation>
    <scope>NUCLEOTIDE SEQUENCE [LARGE SCALE GENOMIC DNA]</scope>
    <source>
        <strain evidence="2 3">D4984</strain>
    </source>
</reference>
<evidence type="ECO:0000313" key="2">
    <source>
        <dbReference type="EMBL" id="TXK57144.1"/>
    </source>
</evidence>
<dbReference type="Proteomes" id="UP000321317">
    <property type="component" value="Unassembled WGS sequence"/>
</dbReference>
<accession>A0ABY3L1F4</accession>
<evidence type="ECO:0000256" key="1">
    <source>
        <dbReference type="SAM" id="Phobius"/>
    </source>
</evidence>
<name>A0ABY3L1F4_9BACT</name>
<keyword evidence="3" id="KW-1185">Reference proteome</keyword>
<keyword evidence="1" id="KW-0472">Membrane</keyword>
<sequence length="116" mass="13188">MKKTGRFYYEGAGLTMGGGDGGSLENRPNLGYTFYYNPQTKDIKPLLDYDKDSVKTITNHDELYNDNEELIKQGYVPIRPPKMGVGNGRWKKRLMSLIGFLLKLVKMAILFYAKNG</sequence>
<feature type="transmembrane region" description="Helical" evidence="1">
    <location>
        <begin position="94"/>
        <end position="113"/>
    </location>
</feature>
<keyword evidence="1" id="KW-0812">Transmembrane</keyword>
<evidence type="ECO:0000313" key="3">
    <source>
        <dbReference type="Proteomes" id="UP000321317"/>
    </source>
</evidence>